<protein>
    <submittedName>
        <fullName evidence="3">BspA family leucine-rich repeat surface protein</fullName>
    </submittedName>
</protein>
<evidence type="ECO:0000256" key="1">
    <source>
        <dbReference type="SAM" id="Coils"/>
    </source>
</evidence>
<keyword evidence="4" id="KW-1185">Reference proteome</keyword>
<dbReference type="InterPro" id="IPR036181">
    <property type="entry name" value="MIT_dom_sf"/>
</dbReference>
<dbReference type="NCBIfam" id="TIGR02167">
    <property type="entry name" value="Liste_lipo_26"/>
    <property type="match status" value="6"/>
</dbReference>
<feature type="region of interest" description="Disordered" evidence="2">
    <location>
        <begin position="331"/>
        <end position="359"/>
    </location>
</feature>
<evidence type="ECO:0000256" key="2">
    <source>
        <dbReference type="SAM" id="MobiDB-lite"/>
    </source>
</evidence>
<feature type="compositionally biased region" description="Acidic residues" evidence="2">
    <location>
        <begin position="292"/>
        <end position="302"/>
    </location>
</feature>
<dbReference type="Gene3D" id="1.20.58.80">
    <property type="entry name" value="Phosphotransferase system, lactose/cellobiose-type IIA subunit"/>
    <property type="match status" value="1"/>
</dbReference>
<dbReference type="Proteomes" id="UP000318864">
    <property type="component" value="Unassembled WGS sequence"/>
</dbReference>
<feature type="compositionally biased region" description="Polar residues" evidence="2">
    <location>
        <begin position="262"/>
        <end position="271"/>
    </location>
</feature>
<dbReference type="OrthoDB" id="346321at2157"/>
<evidence type="ECO:0000313" key="3">
    <source>
        <dbReference type="EMBL" id="THE64610.1"/>
    </source>
</evidence>
<dbReference type="Pfam" id="PF03382">
    <property type="entry name" value="DUF285"/>
    <property type="match status" value="1"/>
</dbReference>
<dbReference type="RefSeq" id="WP_141464910.1">
    <property type="nucleotide sequence ID" value="NZ_RBZW01000030.1"/>
</dbReference>
<dbReference type="InterPro" id="IPR006311">
    <property type="entry name" value="TAT_signal"/>
</dbReference>
<sequence length="631" mass="71085">MTNLPYNRRDFLKAGSGMLFAGVASQTATADSPAVVLPEDSSSLFSGGWLREHDFADSSFDQGDVETHVSEFDLENADVSNVKYMGGIFQNANSFNQDISNWDTSNVQDMRRMFTGTLFNQDISNWDTSNVQDMSQMFRSARSFNQDIGNWDTSNVQDMSRMFRSANSFNQDIGGWDTSNVQDMSQMFRSANSFNQDIGNWDTSNVQDMSRMFNKANSFNQDIGGWDTSNVQDMTRMFWLAESFDQDISTWSVEQISDKPNNFDSGAGFSSNHDKQPNWGGENISDSRLADDSPEEEPDPDNDSLLPETAAGITVVSVLSIAGYTLFRQRDETPPKISESEAQTLAGQARSAHSEQSSEQVFADFQEAIDAYQTLAETASDEDEQTVFQITADELRDELCALPDEISDQAHNAKEERNYQTALDQYDRAIELCEMIVEWLPADDSRGDSLQEQLPDYRNEREAIETILADREELQELVTTAEDQLQSAITSHICGEKVAARTRYRQARTNFERALTHIDDTDDELLDPPIEIEVAPDDQTMPDQLTTVTEFSSETRETLEEEGIETVAKLQERASDGQVINTIIERDVSDDQQLLVELLGHWEGEHTRILDGKQLLQDRHSIAEEGYQTVV</sequence>
<evidence type="ECO:0000313" key="4">
    <source>
        <dbReference type="Proteomes" id="UP000318864"/>
    </source>
</evidence>
<dbReference type="AlphaFoldDB" id="A0A4S3TLY1"/>
<gene>
    <name evidence="3" type="ORF">D8Y22_11880</name>
</gene>
<reference evidence="3 4" key="1">
    <citation type="submission" date="2018-10" db="EMBL/GenBank/DDBJ databases">
        <title>Natronolimnobius sp. XQ-INN 246 isolated from Inner Mongolia Autonomous Region of China.</title>
        <authorList>
            <person name="Xue Q."/>
        </authorList>
    </citation>
    <scope>NUCLEOTIDE SEQUENCE [LARGE SCALE GENOMIC DNA]</scope>
    <source>
        <strain evidence="3 4">XQ-INN 246</strain>
    </source>
</reference>
<feature type="region of interest" description="Disordered" evidence="2">
    <location>
        <begin position="262"/>
        <end position="307"/>
    </location>
</feature>
<comment type="caution">
    <text evidence="3">The sequence shown here is derived from an EMBL/GenBank/DDBJ whole genome shotgun (WGS) entry which is preliminary data.</text>
</comment>
<dbReference type="InterPro" id="IPR005046">
    <property type="entry name" value="DUF285"/>
</dbReference>
<dbReference type="PROSITE" id="PS51318">
    <property type="entry name" value="TAT"/>
    <property type="match status" value="1"/>
</dbReference>
<dbReference type="SUPFAM" id="SSF116846">
    <property type="entry name" value="MIT domain"/>
    <property type="match status" value="1"/>
</dbReference>
<dbReference type="EMBL" id="RBZW01000030">
    <property type="protein sequence ID" value="THE64610.1"/>
    <property type="molecule type" value="Genomic_DNA"/>
</dbReference>
<dbReference type="InterPro" id="IPR011889">
    <property type="entry name" value="Liste_lipo_26"/>
</dbReference>
<organism evidence="3 4">
    <name type="scientific">Salinadaptatus halalkaliphilus</name>
    <dbReference type="NCBI Taxonomy" id="2419781"/>
    <lineage>
        <taxon>Archaea</taxon>
        <taxon>Methanobacteriati</taxon>
        <taxon>Methanobacteriota</taxon>
        <taxon>Stenosarchaea group</taxon>
        <taxon>Halobacteria</taxon>
        <taxon>Halobacteriales</taxon>
        <taxon>Natrialbaceae</taxon>
        <taxon>Salinadaptatus</taxon>
    </lineage>
</organism>
<accession>A0A4S3TLY1</accession>
<feature type="coiled-coil region" evidence="1">
    <location>
        <begin position="457"/>
        <end position="491"/>
    </location>
</feature>
<proteinExistence type="predicted"/>
<name>A0A4S3TLY1_9EURY</name>
<keyword evidence="1" id="KW-0175">Coiled coil</keyword>